<evidence type="ECO:0000313" key="2">
    <source>
        <dbReference type="Proteomes" id="UP001367030"/>
    </source>
</evidence>
<dbReference type="Proteomes" id="UP001367030">
    <property type="component" value="Unassembled WGS sequence"/>
</dbReference>
<accession>A0ABU8XJK1</accession>
<protein>
    <submittedName>
        <fullName evidence="1">Uncharacterized protein</fullName>
    </submittedName>
</protein>
<keyword evidence="2" id="KW-1185">Reference proteome</keyword>
<organism evidence="1 2">
    <name type="scientific">Variovorax robiniae</name>
    <dbReference type="NCBI Taxonomy" id="1836199"/>
    <lineage>
        <taxon>Bacteria</taxon>
        <taxon>Pseudomonadati</taxon>
        <taxon>Pseudomonadota</taxon>
        <taxon>Betaproteobacteria</taxon>
        <taxon>Burkholderiales</taxon>
        <taxon>Comamonadaceae</taxon>
        <taxon>Variovorax</taxon>
    </lineage>
</organism>
<comment type="caution">
    <text evidence="1">The sequence shown here is derived from an EMBL/GenBank/DDBJ whole genome shotgun (WGS) entry which is preliminary data.</text>
</comment>
<reference evidence="1 2" key="1">
    <citation type="submission" date="2024-03" db="EMBL/GenBank/DDBJ databases">
        <title>Novel species of the genus Variovorax.</title>
        <authorList>
            <person name="Liu Q."/>
            <person name="Xin Y.-H."/>
        </authorList>
    </citation>
    <scope>NUCLEOTIDE SEQUENCE [LARGE SCALE GENOMIC DNA]</scope>
    <source>
        <strain evidence="1 2">KACC 18901</strain>
    </source>
</reference>
<dbReference type="EMBL" id="JBBKZS010000055">
    <property type="protein sequence ID" value="MEJ8860051.1"/>
    <property type="molecule type" value="Genomic_DNA"/>
</dbReference>
<name>A0ABU8XJK1_9BURK</name>
<dbReference type="RefSeq" id="WP_340340081.1">
    <property type="nucleotide sequence ID" value="NZ_JBBKZS010000055.1"/>
</dbReference>
<proteinExistence type="predicted"/>
<gene>
    <name evidence="1" type="ORF">WKW79_36325</name>
</gene>
<evidence type="ECO:0000313" key="1">
    <source>
        <dbReference type="EMBL" id="MEJ8860051.1"/>
    </source>
</evidence>
<sequence length="66" mass="7146">MTQNVALVTGLEEGRVVAATDSIARYRGSHLPQDLNGHRVSFEIGAREKYPPSALGVQVVNSIHCE</sequence>